<evidence type="ECO:0000256" key="1">
    <source>
        <dbReference type="SAM" id="SignalP"/>
    </source>
</evidence>
<keyword evidence="2" id="KW-0614">Plasmid</keyword>
<protein>
    <submittedName>
        <fullName evidence="2">Uncharacterized protein</fullName>
    </submittedName>
</protein>
<gene>
    <name evidence="2" type="ORF">DSM109990_03457</name>
</gene>
<sequence length="178" mass="19038">MSISRISLMAALASLSLAAACSAPEPSVSVLDRLNAPYVEAQHQFHFGHGAANLTSHERGKLHSFLQARALRSEDVLIITIPTSGDNNTDAARVQNVTAALALVPSRIKLSMQESFAKRPLERHQIGLIRVARAEGIRVTCQPGVEDLGCANAINLAHMIHRPADILSPAPTARTAAR</sequence>
<keyword evidence="3" id="KW-1185">Reference proteome</keyword>
<feature type="signal peptide" evidence="1">
    <location>
        <begin position="1"/>
        <end position="19"/>
    </location>
</feature>
<geneLocation type="plasmid" evidence="2 3">
    <name>pDSM109990_a</name>
</geneLocation>
<evidence type="ECO:0000313" key="2">
    <source>
        <dbReference type="EMBL" id="UOA16573.1"/>
    </source>
</evidence>
<name>A0ABY3ZPT9_9RHOB</name>
<dbReference type="Proteomes" id="UP000831019">
    <property type="component" value="Plasmid pDSM109990_a"/>
</dbReference>
<dbReference type="PROSITE" id="PS51257">
    <property type="entry name" value="PROKAR_LIPOPROTEIN"/>
    <property type="match status" value="1"/>
</dbReference>
<dbReference type="EMBL" id="CP085145">
    <property type="protein sequence ID" value="UOA16573.1"/>
    <property type="molecule type" value="Genomic_DNA"/>
</dbReference>
<feature type="chain" id="PRO_5046721466" evidence="1">
    <location>
        <begin position="20"/>
        <end position="178"/>
    </location>
</feature>
<keyword evidence="1" id="KW-0732">Signal</keyword>
<reference evidence="3" key="1">
    <citation type="journal article" date="2022" name="Microorganisms">
        <title>Beyond the ABCs#Discovery of Three New Plasmid Types in Rhodobacterales (RepQ, RepY, RepW).</title>
        <authorList>
            <person name="Freese H.M."/>
            <person name="Ringel V."/>
            <person name="Overmann J."/>
            <person name="Petersen J."/>
        </authorList>
    </citation>
    <scope>NUCLEOTIDE SEQUENCE [LARGE SCALE GENOMIC DNA]</scope>
    <source>
        <strain evidence="3">DSM 109990</strain>
        <plasmid evidence="3">pDSM109990_a</plasmid>
    </source>
</reference>
<evidence type="ECO:0000313" key="3">
    <source>
        <dbReference type="Proteomes" id="UP000831019"/>
    </source>
</evidence>
<proteinExistence type="predicted"/>
<accession>A0ABY3ZPT9</accession>
<organism evidence="2 3">
    <name type="scientific">Sulfitobacter dubius</name>
    <dbReference type="NCBI Taxonomy" id="218673"/>
    <lineage>
        <taxon>Bacteria</taxon>
        <taxon>Pseudomonadati</taxon>
        <taxon>Pseudomonadota</taxon>
        <taxon>Alphaproteobacteria</taxon>
        <taxon>Rhodobacterales</taxon>
        <taxon>Roseobacteraceae</taxon>
        <taxon>Sulfitobacter</taxon>
    </lineage>
</organism>